<evidence type="ECO:0000313" key="1">
    <source>
        <dbReference type="EMBL" id="SJZ36604.1"/>
    </source>
</evidence>
<evidence type="ECO:0000313" key="2">
    <source>
        <dbReference type="Proteomes" id="UP000189941"/>
    </source>
</evidence>
<dbReference type="OrthoDB" id="2139078at2"/>
<dbReference type="EMBL" id="FUWO01000003">
    <property type="protein sequence ID" value="SJZ36604.1"/>
    <property type="molecule type" value="Genomic_DNA"/>
</dbReference>
<name>A0A1T4K2E9_9LACT</name>
<organism evidence="1 2">
    <name type="scientific">Globicatella sulfidifaciens DSM 15739</name>
    <dbReference type="NCBI Taxonomy" id="1121925"/>
    <lineage>
        <taxon>Bacteria</taxon>
        <taxon>Bacillati</taxon>
        <taxon>Bacillota</taxon>
        <taxon>Bacilli</taxon>
        <taxon>Lactobacillales</taxon>
        <taxon>Aerococcaceae</taxon>
        <taxon>Globicatella</taxon>
    </lineage>
</organism>
<dbReference type="RefSeq" id="WP_078755358.1">
    <property type="nucleotide sequence ID" value="NZ_FUWO01000003.1"/>
</dbReference>
<dbReference type="Proteomes" id="UP000189941">
    <property type="component" value="Unassembled WGS sequence"/>
</dbReference>
<gene>
    <name evidence="1" type="ORF">SAMN02746011_00531</name>
</gene>
<reference evidence="2" key="1">
    <citation type="submission" date="2017-02" db="EMBL/GenBank/DDBJ databases">
        <authorList>
            <person name="Varghese N."/>
            <person name="Submissions S."/>
        </authorList>
    </citation>
    <scope>NUCLEOTIDE SEQUENCE [LARGE SCALE GENOMIC DNA]</scope>
    <source>
        <strain evidence="2">DSM 15739</strain>
    </source>
</reference>
<keyword evidence="2" id="KW-1185">Reference proteome</keyword>
<dbReference type="AlphaFoldDB" id="A0A1T4K2E9"/>
<accession>A0A1T4K2E9</accession>
<protein>
    <submittedName>
        <fullName evidence="1">Uncharacterized protein</fullName>
    </submittedName>
</protein>
<proteinExistence type="predicted"/>
<sequence>MRTLEQYYDLFFIRQDFYDQHLQDFKEELILPKLDYYQHPVYSSIHAISSYQTWKITFDYVIVQQAGWYEDLPQNLQYDLLNEQRRNHNAMMYKDNLVTINFWHRMPKSWQDKMIERLDDSFSDVRIPDNIPERIVQFHNQIPQIHGPNCYSAVIYCLTNNDQIIFEWMFANTFLNFLKRNQYYPVKDMDYRAGDVVCFYDMHHTLQHACYMVTDILCFNKNGQTFHDFWAINSFEKIKAEWPQMTLKVFRKVKE</sequence>